<reference evidence="3 4" key="1">
    <citation type="journal article" date="2019" name="Int. J. Syst. Evol. Microbiol.">
        <title>Photorhabdus khanii subsp. guanajuatensis subsp. nov., isolated from Heterorhabditis atacamensis, and Photorhabdus luminescens subsp. mexicana subsp. nov., isolated from Heterorhabditis mexicana entomopathogenic nematodes.</title>
        <authorList>
            <person name="Machado R.A.R."/>
            <person name="Bruno P."/>
            <person name="Arce C.C.M."/>
            <person name="Liechti N."/>
            <person name="Kohler A."/>
            <person name="Bernal J."/>
            <person name="Bruggmann R."/>
            <person name="Turlings T.C.J."/>
        </authorList>
    </citation>
    <scope>NUCLEOTIDE SEQUENCE [LARGE SCALE GENOMIC DNA]</scope>
    <source>
        <strain evidence="3 4">MEX47-22</strain>
    </source>
</reference>
<dbReference type="InterPro" id="IPR002656">
    <property type="entry name" value="Acyl_transf_3_dom"/>
</dbReference>
<dbReference type="Proteomes" id="UP000295550">
    <property type="component" value="Unassembled WGS sequence"/>
</dbReference>
<evidence type="ECO:0000313" key="3">
    <source>
        <dbReference type="EMBL" id="TDB52571.1"/>
    </source>
</evidence>
<feature type="transmembrane region" description="Helical" evidence="1">
    <location>
        <begin position="79"/>
        <end position="99"/>
    </location>
</feature>
<accession>A0A4R4JGQ9</accession>
<dbReference type="RefSeq" id="WP_132345149.1">
    <property type="nucleotide sequence ID" value="NZ_CAWOLF010000008.1"/>
</dbReference>
<keyword evidence="3" id="KW-0808">Transferase</keyword>
<gene>
    <name evidence="3" type="ORF">C5468_09645</name>
</gene>
<feature type="transmembrane region" description="Helical" evidence="1">
    <location>
        <begin position="127"/>
        <end position="145"/>
    </location>
</feature>
<dbReference type="InterPro" id="IPR050879">
    <property type="entry name" value="Acyltransferase_3"/>
</dbReference>
<feature type="transmembrane region" description="Helical" evidence="1">
    <location>
        <begin position="41"/>
        <end position="59"/>
    </location>
</feature>
<feature type="transmembrane region" description="Helical" evidence="1">
    <location>
        <begin position="280"/>
        <end position="298"/>
    </location>
</feature>
<keyword evidence="3" id="KW-0012">Acyltransferase</keyword>
<dbReference type="PANTHER" id="PTHR23028">
    <property type="entry name" value="ACETYLTRANSFERASE"/>
    <property type="match status" value="1"/>
</dbReference>
<dbReference type="Pfam" id="PF01757">
    <property type="entry name" value="Acyl_transf_3"/>
    <property type="match status" value="1"/>
</dbReference>
<feature type="transmembrane region" description="Helical" evidence="1">
    <location>
        <begin position="318"/>
        <end position="336"/>
    </location>
</feature>
<keyword evidence="1" id="KW-1133">Transmembrane helix</keyword>
<evidence type="ECO:0000256" key="1">
    <source>
        <dbReference type="SAM" id="Phobius"/>
    </source>
</evidence>
<keyword evidence="1" id="KW-0472">Membrane</keyword>
<keyword evidence="1" id="KW-0812">Transmembrane</keyword>
<feature type="transmembrane region" description="Helical" evidence="1">
    <location>
        <begin position="189"/>
        <end position="209"/>
    </location>
</feature>
<dbReference type="GO" id="GO:0016747">
    <property type="term" value="F:acyltransferase activity, transferring groups other than amino-acyl groups"/>
    <property type="evidence" value="ECO:0007669"/>
    <property type="project" value="InterPro"/>
</dbReference>
<dbReference type="AlphaFoldDB" id="A0A4R4JGQ9"/>
<feature type="transmembrane region" description="Helical" evidence="1">
    <location>
        <begin position="221"/>
        <end position="237"/>
    </location>
</feature>
<dbReference type="EMBL" id="PUJX01000008">
    <property type="protein sequence ID" value="TDB52571.1"/>
    <property type="molecule type" value="Genomic_DNA"/>
</dbReference>
<feature type="transmembrane region" description="Helical" evidence="1">
    <location>
        <begin position="12"/>
        <end position="29"/>
    </location>
</feature>
<comment type="caution">
    <text evidence="3">The sequence shown here is derived from an EMBL/GenBank/DDBJ whole genome shotgun (WGS) entry which is preliminary data.</text>
</comment>
<name>A0A4R4JGQ9_PHOLU</name>
<feature type="transmembrane region" description="Helical" evidence="1">
    <location>
        <begin position="157"/>
        <end position="177"/>
    </location>
</feature>
<sequence>MRRVYTIDYLRGALALSVVLYHFSGWTIGGGQDVSTVLGKLGIYAVSAFFAISGISIYMSYHNCVWNKRTSWGFGLRRFLRLAPVYWIAAALVIFSRYISNGNYSPNWFEYFNNFTLLFGFFKNTEYMVTGGWSIGVEVILYALFPFSVILFKDIKWMFLIIGLSLFCYFIFAFKIINNEVQMIDVWKYYINPFNQFFLFIGGMLIAKYSHAIERLISQKLAIVLLALFIALFIIYPSEGHWITIISGWHRVFLTLIILLVILSAFMINYPPDNFFSKLLNLLGDVSYPVYLFHGVFFELSKFFFYKYIKEYQDFTKMILSFVVLIPSIIVFSYLINRKIENPLIKWSKKITIIDRE</sequence>
<feature type="domain" description="Acyltransferase 3" evidence="2">
    <location>
        <begin position="5"/>
        <end position="337"/>
    </location>
</feature>
<proteinExistence type="predicted"/>
<protein>
    <submittedName>
        <fullName evidence="3">Acyltransferase</fullName>
    </submittedName>
</protein>
<evidence type="ECO:0000313" key="4">
    <source>
        <dbReference type="Proteomes" id="UP000295550"/>
    </source>
</evidence>
<organism evidence="3 4">
    <name type="scientific">Photorhabdus luminescens subsp. mexicana</name>
    <dbReference type="NCBI Taxonomy" id="2100167"/>
    <lineage>
        <taxon>Bacteria</taxon>
        <taxon>Pseudomonadati</taxon>
        <taxon>Pseudomonadota</taxon>
        <taxon>Gammaproteobacteria</taxon>
        <taxon>Enterobacterales</taxon>
        <taxon>Morganellaceae</taxon>
        <taxon>Photorhabdus</taxon>
    </lineage>
</organism>
<feature type="transmembrane region" description="Helical" evidence="1">
    <location>
        <begin position="249"/>
        <end position="268"/>
    </location>
</feature>
<evidence type="ECO:0000259" key="2">
    <source>
        <dbReference type="Pfam" id="PF01757"/>
    </source>
</evidence>